<dbReference type="Proteomes" id="UP001497497">
    <property type="component" value="Unassembled WGS sequence"/>
</dbReference>
<dbReference type="InterPro" id="IPR045058">
    <property type="entry name" value="GIMA/IAN/Toc"/>
</dbReference>
<keyword evidence="3" id="KW-0342">GTP-binding</keyword>
<keyword evidence="4" id="KW-0175">Coiled coil</keyword>
<dbReference type="Gene3D" id="3.40.50.300">
    <property type="entry name" value="P-loop containing nucleotide triphosphate hydrolases"/>
    <property type="match status" value="1"/>
</dbReference>
<keyword evidence="2" id="KW-0547">Nucleotide-binding</keyword>
<dbReference type="AlphaFoldDB" id="A0AAV2HHM8"/>
<name>A0AAV2HHM8_LYMST</name>
<feature type="domain" description="AIG1-type G" evidence="5">
    <location>
        <begin position="32"/>
        <end position="244"/>
    </location>
</feature>
<gene>
    <name evidence="6" type="ORF">GSLYS_00007423001</name>
</gene>
<dbReference type="SUPFAM" id="SSF52540">
    <property type="entry name" value="P-loop containing nucleoside triphosphate hydrolases"/>
    <property type="match status" value="1"/>
</dbReference>
<sequence>MSKLLIAVMIGAIAIAVSMFLHFKTMEEIQVKGPLDLLLIGKTGNGKSATGNTILGRNVFKASPSYNSVTKAVQFEYSEYNGRTIKVVDSPGFADTDLNKENALLLTLEAMSYAIATNPMGYHAFLLVVKYGVRFTEEDKQVIDVMKNVFGEEFLHDFTILIVTNGDLYDPEETRMSSFPEWISQQEGPIKNLVEECRHRVILLDNKSKDTYKKKLQLEQLIGMIDQLSTEGLRYTNDNFKKAQHQREKLIVESKLPIIQEESMKEASLIIQKLESIQLKEPEKEMDILEGLKDRASLLLKNVEEQDNGTNSLISVIKSCDSIVNNVEDQISVVRNVMALRAEIPEQVTKIDPQTNAGPEQTFDDMENKIENMANDLKKKTEKVQEDYNDAKEKTSDFADLIALFIMEFLKKWLKSNFGV</sequence>
<comment type="caution">
    <text evidence="6">The sequence shown here is derived from an EMBL/GenBank/DDBJ whole genome shotgun (WGS) entry which is preliminary data.</text>
</comment>
<dbReference type="PANTHER" id="PTHR10903:SF184">
    <property type="entry name" value="GTP-BINDING PROTEIN A"/>
    <property type="match status" value="1"/>
</dbReference>
<protein>
    <recommendedName>
        <fullName evidence="5">AIG1-type G domain-containing protein</fullName>
    </recommendedName>
</protein>
<comment type="similarity">
    <text evidence="1">Belongs to the TRAFAC class TrmE-Era-EngA-EngB-Septin-like GTPase superfamily. AIG1/Toc34/Toc159-like paraseptin GTPase family. IAN subfamily.</text>
</comment>
<evidence type="ECO:0000313" key="6">
    <source>
        <dbReference type="EMBL" id="CAL1533459.1"/>
    </source>
</evidence>
<reference evidence="6 7" key="1">
    <citation type="submission" date="2024-04" db="EMBL/GenBank/DDBJ databases">
        <authorList>
            <consortium name="Genoscope - CEA"/>
            <person name="William W."/>
        </authorList>
    </citation>
    <scope>NUCLEOTIDE SEQUENCE [LARGE SCALE GENOMIC DNA]</scope>
</reference>
<dbReference type="InterPro" id="IPR006703">
    <property type="entry name" value="G_AIG1"/>
</dbReference>
<dbReference type="EMBL" id="CAXITT010000143">
    <property type="protein sequence ID" value="CAL1533459.1"/>
    <property type="molecule type" value="Genomic_DNA"/>
</dbReference>
<dbReference type="GO" id="GO:0005525">
    <property type="term" value="F:GTP binding"/>
    <property type="evidence" value="ECO:0007669"/>
    <property type="project" value="UniProtKB-KW"/>
</dbReference>
<evidence type="ECO:0000256" key="2">
    <source>
        <dbReference type="ARBA" id="ARBA00022741"/>
    </source>
</evidence>
<evidence type="ECO:0000259" key="5">
    <source>
        <dbReference type="PROSITE" id="PS51720"/>
    </source>
</evidence>
<evidence type="ECO:0000256" key="1">
    <source>
        <dbReference type="ARBA" id="ARBA00008535"/>
    </source>
</evidence>
<evidence type="ECO:0000256" key="3">
    <source>
        <dbReference type="ARBA" id="ARBA00023134"/>
    </source>
</evidence>
<dbReference type="PROSITE" id="PS51720">
    <property type="entry name" value="G_AIG1"/>
    <property type="match status" value="1"/>
</dbReference>
<dbReference type="InterPro" id="IPR027417">
    <property type="entry name" value="P-loop_NTPase"/>
</dbReference>
<dbReference type="PANTHER" id="PTHR10903">
    <property type="entry name" value="GTPASE, IMAP FAMILY MEMBER-RELATED"/>
    <property type="match status" value="1"/>
</dbReference>
<dbReference type="FunFam" id="3.40.50.300:FF:000840">
    <property type="entry name" value="Immune-associated nucleotide-binding protein 9"/>
    <property type="match status" value="1"/>
</dbReference>
<organism evidence="6 7">
    <name type="scientific">Lymnaea stagnalis</name>
    <name type="common">Great pond snail</name>
    <name type="synonym">Helix stagnalis</name>
    <dbReference type="NCBI Taxonomy" id="6523"/>
    <lineage>
        <taxon>Eukaryota</taxon>
        <taxon>Metazoa</taxon>
        <taxon>Spiralia</taxon>
        <taxon>Lophotrochozoa</taxon>
        <taxon>Mollusca</taxon>
        <taxon>Gastropoda</taxon>
        <taxon>Heterobranchia</taxon>
        <taxon>Euthyneura</taxon>
        <taxon>Panpulmonata</taxon>
        <taxon>Hygrophila</taxon>
        <taxon>Lymnaeoidea</taxon>
        <taxon>Lymnaeidae</taxon>
        <taxon>Lymnaea</taxon>
    </lineage>
</organism>
<evidence type="ECO:0000256" key="4">
    <source>
        <dbReference type="SAM" id="Coils"/>
    </source>
</evidence>
<dbReference type="Pfam" id="PF04548">
    <property type="entry name" value="AIG1"/>
    <property type="match status" value="1"/>
</dbReference>
<keyword evidence="7" id="KW-1185">Reference proteome</keyword>
<feature type="coiled-coil region" evidence="4">
    <location>
        <begin position="363"/>
        <end position="394"/>
    </location>
</feature>
<accession>A0AAV2HHM8</accession>
<evidence type="ECO:0000313" key="7">
    <source>
        <dbReference type="Proteomes" id="UP001497497"/>
    </source>
</evidence>
<proteinExistence type="inferred from homology"/>